<dbReference type="AlphaFoldDB" id="A0A378X6R1"/>
<evidence type="ECO:0000313" key="1">
    <source>
        <dbReference type="EMBL" id="SUA48687.1"/>
    </source>
</evidence>
<proteinExistence type="predicted"/>
<evidence type="ECO:0000313" key="2">
    <source>
        <dbReference type="Proteomes" id="UP000255082"/>
    </source>
</evidence>
<dbReference type="Proteomes" id="UP000255082">
    <property type="component" value="Unassembled WGS sequence"/>
</dbReference>
<protein>
    <submittedName>
        <fullName evidence="1">Uncharacterized protein</fullName>
    </submittedName>
</protein>
<reference evidence="1 2" key="1">
    <citation type="submission" date="2018-06" db="EMBL/GenBank/DDBJ databases">
        <authorList>
            <consortium name="Pathogen Informatics"/>
            <person name="Doyle S."/>
        </authorList>
    </citation>
    <scope>NUCLEOTIDE SEQUENCE [LARGE SCALE GENOMIC DNA]</scope>
    <source>
        <strain evidence="1 2">NCTC13184</strain>
    </source>
</reference>
<dbReference type="RefSeq" id="WP_062968996.1">
    <property type="nucleotide sequence ID" value="NZ_JAJFOE010000002.1"/>
</dbReference>
<gene>
    <name evidence="1" type="ORF">NCTC13184_07242</name>
</gene>
<organism evidence="1 2">
    <name type="scientific">Nocardia africana</name>
    <dbReference type="NCBI Taxonomy" id="134964"/>
    <lineage>
        <taxon>Bacteria</taxon>
        <taxon>Bacillati</taxon>
        <taxon>Actinomycetota</taxon>
        <taxon>Actinomycetes</taxon>
        <taxon>Mycobacteriales</taxon>
        <taxon>Nocardiaceae</taxon>
        <taxon>Nocardia</taxon>
    </lineage>
</organism>
<name>A0A378X6R1_9NOCA</name>
<accession>A0A378X6R1</accession>
<sequence length="198" mass="21318">MTVAELDLPALVAAVADELGQGWAVDANRARYYGHATVRLRHTGGGVLVVHSGNDSHRTTDHGRLFIRPDYGQLATHITTGEDRGDITVADTTAPPTIASHITRRLMPRYIELLARCQRRADLERETDARREAFRSRLLDLLPHAERASDPVSFGKPGAAVSGNVAGISSSGTAKFTIDARGEAANSIARTIADLLDT</sequence>
<dbReference type="EMBL" id="UGRU01000001">
    <property type="protein sequence ID" value="SUA48687.1"/>
    <property type="molecule type" value="Genomic_DNA"/>
</dbReference>